<dbReference type="Proteomes" id="UP001385951">
    <property type="component" value="Unassembled WGS sequence"/>
</dbReference>
<organism evidence="1 2">
    <name type="scientific">Cerrena zonata</name>
    <dbReference type="NCBI Taxonomy" id="2478898"/>
    <lineage>
        <taxon>Eukaryota</taxon>
        <taxon>Fungi</taxon>
        <taxon>Dikarya</taxon>
        <taxon>Basidiomycota</taxon>
        <taxon>Agaricomycotina</taxon>
        <taxon>Agaricomycetes</taxon>
        <taxon>Polyporales</taxon>
        <taxon>Cerrenaceae</taxon>
        <taxon>Cerrena</taxon>
    </lineage>
</organism>
<sequence>MLEKVQALDINEAVTILKEFLVEHEVANTPSNLYNSNSSSENIKEKLADNFEKQTSITSSTDIESTEIVDWFLQTKLEAALIAYHSPYAEFGKRK</sequence>
<name>A0AAW0FLU6_9APHY</name>
<evidence type="ECO:0000313" key="1">
    <source>
        <dbReference type="EMBL" id="KAK7681142.1"/>
    </source>
</evidence>
<reference evidence="1 2" key="1">
    <citation type="submission" date="2022-09" db="EMBL/GenBank/DDBJ databases">
        <authorList>
            <person name="Palmer J.M."/>
        </authorList>
    </citation>
    <scope>NUCLEOTIDE SEQUENCE [LARGE SCALE GENOMIC DNA]</scope>
    <source>
        <strain evidence="1 2">DSM 7382</strain>
    </source>
</reference>
<dbReference type="EMBL" id="JASBNA010000043">
    <property type="protein sequence ID" value="KAK7681142.1"/>
    <property type="molecule type" value="Genomic_DNA"/>
</dbReference>
<accession>A0AAW0FLU6</accession>
<dbReference type="AlphaFoldDB" id="A0AAW0FLU6"/>
<gene>
    <name evidence="1" type="ORF">QCA50_015757</name>
</gene>
<protein>
    <submittedName>
        <fullName evidence="1">Uncharacterized protein</fullName>
    </submittedName>
</protein>
<proteinExistence type="predicted"/>
<comment type="caution">
    <text evidence="1">The sequence shown here is derived from an EMBL/GenBank/DDBJ whole genome shotgun (WGS) entry which is preliminary data.</text>
</comment>
<keyword evidence="2" id="KW-1185">Reference proteome</keyword>
<evidence type="ECO:0000313" key="2">
    <source>
        <dbReference type="Proteomes" id="UP001385951"/>
    </source>
</evidence>